<dbReference type="GO" id="GO:0006351">
    <property type="term" value="P:DNA-templated transcription"/>
    <property type="evidence" value="ECO:0007669"/>
    <property type="project" value="InterPro"/>
</dbReference>
<dbReference type="InParanoid" id="A0A2T3AGQ2"/>
<dbReference type="OrthoDB" id="5426978at2759"/>
<evidence type="ECO:0000313" key="5">
    <source>
        <dbReference type="EMBL" id="PSR97411.1"/>
    </source>
</evidence>
<feature type="domain" description="Zn(2)-C6 fungal-type" evidence="4">
    <location>
        <begin position="247"/>
        <end position="281"/>
    </location>
</feature>
<dbReference type="PROSITE" id="PS50048">
    <property type="entry name" value="ZN2_CY6_FUNGAL_2"/>
    <property type="match status" value="1"/>
</dbReference>
<feature type="compositionally biased region" description="Basic and acidic residues" evidence="3">
    <location>
        <begin position="23"/>
        <end position="38"/>
    </location>
</feature>
<feature type="region of interest" description="Disordered" evidence="3">
    <location>
        <begin position="329"/>
        <end position="379"/>
    </location>
</feature>
<dbReference type="GO" id="GO:0003677">
    <property type="term" value="F:DNA binding"/>
    <property type="evidence" value="ECO:0007669"/>
    <property type="project" value="InterPro"/>
</dbReference>
<dbReference type="InterPro" id="IPR050987">
    <property type="entry name" value="AtrR-like"/>
</dbReference>
<organism evidence="5 6">
    <name type="scientific">Coniella lustricola</name>
    <dbReference type="NCBI Taxonomy" id="2025994"/>
    <lineage>
        <taxon>Eukaryota</taxon>
        <taxon>Fungi</taxon>
        <taxon>Dikarya</taxon>
        <taxon>Ascomycota</taxon>
        <taxon>Pezizomycotina</taxon>
        <taxon>Sordariomycetes</taxon>
        <taxon>Sordariomycetidae</taxon>
        <taxon>Diaporthales</taxon>
        <taxon>Schizoparmaceae</taxon>
        <taxon>Coniella</taxon>
    </lineage>
</organism>
<feature type="compositionally biased region" description="Low complexity" evidence="3">
    <location>
        <begin position="74"/>
        <end position="85"/>
    </location>
</feature>
<keyword evidence="2" id="KW-0539">Nucleus</keyword>
<feature type="region of interest" description="Disordered" evidence="3">
    <location>
        <begin position="177"/>
        <end position="246"/>
    </location>
</feature>
<name>A0A2T3AGQ2_9PEZI</name>
<feature type="compositionally biased region" description="Low complexity" evidence="3">
    <location>
        <begin position="821"/>
        <end position="836"/>
    </location>
</feature>
<feature type="region of interest" description="Disordered" evidence="3">
    <location>
        <begin position="821"/>
        <end position="870"/>
    </location>
</feature>
<dbReference type="InterPro" id="IPR007219">
    <property type="entry name" value="XnlR_reg_dom"/>
</dbReference>
<dbReference type="STRING" id="2025994.A0A2T3AGQ2"/>
<dbReference type="PANTHER" id="PTHR46910:SF1">
    <property type="entry name" value="MISCELLANEOUS ZN(II)2CYS6 TRANSCRIPTION FACTOR (EUROFUNG)-RELATED"/>
    <property type="match status" value="1"/>
</dbReference>
<feature type="region of interest" description="Disordered" evidence="3">
    <location>
        <begin position="97"/>
        <end position="165"/>
    </location>
</feature>
<proteinExistence type="predicted"/>
<feature type="compositionally biased region" description="Basic and acidic residues" evidence="3">
    <location>
        <begin position="122"/>
        <end position="143"/>
    </location>
</feature>
<dbReference type="CDD" id="cd00067">
    <property type="entry name" value="GAL4"/>
    <property type="match status" value="1"/>
</dbReference>
<reference evidence="5 6" key="1">
    <citation type="journal article" date="2018" name="Mycol. Prog.">
        <title>Coniella lustricola, a new species from submerged detritus.</title>
        <authorList>
            <person name="Raudabaugh D.B."/>
            <person name="Iturriaga T."/>
            <person name="Carver A."/>
            <person name="Mondo S."/>
            <person name="Pangilinan J."/>
            <person name="Lipzen A."/>
            <person name="He G."/>
            <person name="Amirebrahimi M."/>
            <person name="Grigoriev I.V."/>
            <person name="Miller A.N."/>
        </authorList>
    </citation>
    <scope>NUCLEOTIDE SEQUENCE [LARGE SCALE GENOMIC DNA]</scope>
    <source>
        <strain evidence="5 6">B22-T-1</strain>
    </source>
</reference>
<dbReference type="AlphaFoldDB" id="A0A2T3AGQ2"/>
<feature type="region of interest" description="Disordered" evidence="3">
    <location>
        <begin position="1"/>
        <end position="85"/>
    </location>
</feature>
<gene>
    <name evidence="5" type="ORF">BD289DRAFT_101064</name>
</gene>
<evidence type="ECO:0000256" key="1">
    <source>
        <dbReference type="ARBA" id="ARBA00022723"/>
    </source>
</evidence>
<dbReference type="GO" id="GO:0008270">
    <property type="term" value="F:zinc ion binding"/>
    <property type="evidence" value="ECO:0007669"/>
    <property type="project" value="InterPro"/>
</dbReference>
<evidence type="ECO:0000256" key="3">
    <source>
        <dbReference type="SAM" id="MobiDB-lite"/>
    </source>
</evidence>
<dbReference type="InterPro" id="IPR036864">
    <property type="entry name" value="Zn2-C6_fun-type_DNA-bd_sf"/>
</dbReference>
<keyword evidence="6" id="KW-1185">Reference proteome</keyword>
<dbReference type="SMART" id="SM00066">
    <property type="entry name" value="GAL4"/>
    <property type="match status" value="1"/>
</dbReference>
<evidence type="ECO:0000259" key="4">
    <source>
        <dbReference type="PROSITE" id="PS50048"/>
    </source>
</evidence>
<sequence length="893" mass="96862">MDKGSATAKVEAVAEDIAMETGSQREEPSADFHSHNIEEAQASFFPEEQELNTSQQPEPPTPPQRARPDVAAEDLQLGNHGDDQLQQLQLAAQMSQALQGVVGGSAATENDSYKDQQTPDLDDLHQLQDEQIDPDTHRREHSLPESQDLPEVSSENMQPGVSQDLHHTLQQVMQLAAVRQEPHQSHSAHQIPMPQYMSTPPSPPPPPPPPLPQPANIAPNLPVGGTQSQYALGDTTPPRKRSKVSRACDECRRKKVKCDSASETGDEACSNCRRSNVRCMFSRVPQKRGPSKGYIKELADRINSIEGKLGSQTVAEALTGELLSRSNLADSYSAPPQTEDMRKRPYSQVSNNNFASPAPQRPSGWSAEPQPRPVIPPQPSYSANGLALKPILPRGSINMPHATAPEPDVRPRAVALVPNLEENVYHAYLNVIHHVLPFLPSSRDAMSSRLVQCSMTLQNAFIEALNSTMKSFAAVENVPGRLVFANRLLAEFDGEGGRHNSVSDIVYLQCLILMIINVDNLGTISLSREHEGPAKASLLGRAAGQAYAMGVPHEAMTATFASSDETDQCVRVRAWWTLVVLDRWNAISTSTPLIISADAIVLPHNLKPILGEANYRFTLLAYIMGHWTPASVTAPPHSTPGAGARASAIFHLNMEMWRTHFPSDIPPNVEPVLHLSYWHCRLLAFLFMPSALITDVTWAVRESVRLLTSHPQMISPLNHHFTALTTLCLIEMTKAEKSREEATQLLSNLLDANIAPSAWDESIRAKIRDALRSSMNGSVEATASQSLQHLADLATATTNELLGGGAAAVATATAGGNGAVIDGGPNNGSSNNGSDSETNIGPPAIGTEVATAGDRAEEEEPRFRTSDNYEDLGFDPRPLLHAGYLNAIAQLPC</sequence>
<feature type="compositionally biased region" description="Pro residues" evidence="3">
    <location>
        <begin position="200"/>
        <end position="213"/>
    </location>
</feature>
<dbReference type="GO" id="GO:0000981">
    <property type="term" value="F:DNA-binding transcription factor activity, RNA polymerase II-specific"/>
    <property type="evidence" value="ECO:0007669"/>
    <property type="project" value="InterPro"/>
</dbReference>
<dbReference type="InterPro" id="IPR001138">
    <property type="entry name" value="Zn2Cys6_DnaBD"/>
</dbReference>
<dbReference type="PANTHER" id="PTHR46910">
    <property type="entry name" value="TRANSCRIPTION FACTOR PDR1"/>
    <property type="match status" value="1"/>
</dbReference>
<keyword evidence="1" id="KW-0479">Metal-binding</keyword>
<dbReference type="SMART" id="SM00906">
    <property type="entry name" value="Fungal_trans"/>
    <property type="match status" value="1"/>
</dbReference>
<feature type="compositionally biased region" description="Pro residues" evidence="3">
    <location>
        <begin position="370"/>
        <end position="379"/>
    </location>
</feature>
<evidence type="ECO:0000313" key="6">
    <source>
        <dbReference type="Proteomes" id="UP000241462"/>
    </source>
</evidence>
<dbReference type="EMBL" id="KZ678391">
    <property type="protein sequence ID" value="PSR97411.1"/>
    <property type="molecule type" value="Genomic_DNA"/>
</dbReference>
<protein>
    <recommendedName>
        <fullName evidence="4">Zn(2)-C6 fungal-type domain-containing protein</fullName>
    </recommendedName>
</protein>
<dbReference type="Gene3D" id="4.10.240.10">
    <property type="entry name" value="Zn(2)-C6 fungal-type DNA-binding domain"/>
    <property type="match status" value="1"/>
</dbReference>
<evidence type="ECO:0000256" key="2">
    <source>
        <dbReference type="ARBA" id="ARBA00023242"/>
    </source>
</evidence>
<dbReference type="Pfam" id="PF00172">
    <property type="entry name" value="Zn_clus"/>
    <property type="match status" value="1"/>
</dbReference>
<accession>A0A2T3AGQ2</accession>
<dbReference type="SUPFAM" id="SSF57701">
    <property type="entry name" value="Zn2/Cys6 DNA-binding domain"/>
    <property type="match status" value="1"/>
</dbReference>
<dbReference type="Proteomes" id="UP000241462">
    <property type="component" value="Unassembled WGS sequence"/>
</dbReference>
<dbReference type="CDD" id="cd12148">
    <property type="entry name" value="fungal_TF_MHR"/>
    <property type="match status" value="1"/>
</dbReference>
<dbReference type="PROSITE" id="PS00463">
    <property type="entry name" value="ZN2_CY6_FUNGAL_1"/>
    <property type="match status" value="1"/>
</dbReference>